<sequence length="51" mass="5798">MCRSQCGAANRASYYAKPTRNSRETHAKFCAAKFQFTMFQNASTNFGRALR</sequence>
<organism evidence="1 2">
    <name type="scientific">Paraburkholderia silvatlantica</name>
    <dbReference type="NCBI Taxonomy" id="321895"/>
    <lineage>
        <taxon>Bacteria</taxon>
        <taxon>Pseudomonadati</taxon>
        <taxon>Pseudomonadota</taxon>
        <taxon>Betaproteobacteria</taxon>
        <taxon>Burkholderiales</taxon>
        <taxon>Burkholderiaceae</taxon>
        <taxon>Paraburkholderia</taxon>
    </lineage>
</organism>
<name>A0ABR6FQQ9_9BURK</name>
<gene>
    <name evidence="1" type="ORF">FHX59_004208</name>
</gene>
<reference evidence="1 2" key="1">
    <citation type="submission" date="2020-08" db="EMBL/GenBank/DDBJ databases">
        <title>Genomic Encyclopedia of Type Strains, Phase IV (KMG-V): Genome sequencing to study the core and pangenomes of soil and plant-associated prokaryotes.</title>
        <authorList>
            <person name="Whitman W."/>
        </authorList>
    </citation>
    <scope>NUCLEOTIDE SEQUENCE [LARGE SCALE GENOMIC DNA]</scope>
    <source>
        <strain evidence="1 2">SRMrh-85</strain>
    </source>
</reference>
<evidence type="ECO:0000313" key="2">
    <source>
        <dbReference type="Proteomes" id="UP000533533"/>
    </source>
</evidence>
<dbReference type="EMBL" id="JACHVZ010000011">
    <property type="protein sequence ID" value="MBB2929766.1"/>
    <property type="molecule type" value="Genomic_DNA"/>
</dbReference>
<comment type="caution">
    <text evidence="1">The sequence shown here is derived from an EMBL/GenBank/DDBJ whole genome shotgun (WGS) entry which is preliminary data.</text>
</comment>
<proteinExistence type="predicted"/>
<accession>A0ABR6FQQ9</accession>
<dbReference type="Proteomes" id="UP000533533">
    <property type="component" value="Unassembled WGS sequence"/>
</dbReference>
<protein>
    <submittedName>
        <fullName evidence="1">Uncharacterized protein</fullName>
    </submittedName>
</protein>
<keyword evidence="2" id="KW-1185">Reference proteome</keyword>
<evidence type="ECO:0000313" key="1">
    <source>
        <dbReference type="EMBL" id="MBB2929766.1"/>
    </source>
</evidence>